<dbReference type="PANTHER" id="PTHR32411">
    <property type="entry name" value="CYSTEINE-RICH REPEAT SECRETORY PROTEIN 38-RELATED"/>
    <property type="match status" value="1"/>
</dbReference>
<comment type="subcellular location">
    <subcellularLocation>
        <location evidence="1">Secreted</location>
    </subcellularLocation>
</comment>
<dbReference type="PANTHER" id="PTHR32411:SF43">
    <property type="entry name" value="CYSTEINE-RICH REPEAT SECRETORY PROTEIN 38"/>
    <property type="match status" value="1"/>
</dbReference>
<protein>
    <recommendedName>
        <fullName evidence="7">Gnk2-homologous domain-containing protein</fullName>
    </recommendedName>
</protein>
<dbReference type="GO" id="GO:0005576">
    <property type="term" value="C:extracellular region"/>
    <property type="evidence" value="ECO:0007669"/>
    <property type="project" value="UniProtKB-SubCell"/>
</dbReference>
<keyword evidence="3 6" id="KW-0732">Signal</keyword>
<dbReference type="InterPro" id="IPR050581">
    <property type="entry name" value="CRR_secretory_protein"/>
</dbReference>
<dbReference type="CDD" id="cd23509">
    <property type="entry name" value="Gnk2-like"/>
    <property type="match status" value="2"/>
</dbReference>
<dbReference type="InterPro" id="IPR038408">
    <property type="entry name" value="GNK2_sf"/>
</dbReference>
<reference evidence="8 9" key="1">
    <citation type="submission" date="2024-02" db="EMBL/GenBank/DDBJ databases">
        <authorList>
            <person name="Vignale AGUSTIN F."/>
            <person name="Sosa J E."/>
            <person name="Modenutti C."/>
        </authorList>
    </citation>
    <scope>NUCLEOTIDE SEQUENCE [LARGE SCALE GENOMIC DNA]</scope>
</reference>
<evidence type="ECO:0000256" key="4">
    <source>
        <dbReference type="ARBA" id="ARBA00022737"/>
    </source>
</evidence>
<dbReference type="Pfam" id="PF01657">
    <property type="entry name" value="Stress-antifung"/>
    <property type="match status" value="2"/>
</dbReference>
<dbReference type="PROSITE" id="PS51473">
    <property type="entry name" value="GNK2"/>
    <property type="match status" value="2"/>
</dbReference>
<evidence type="ECO:0000256" key="3">
    <source>
        <dbReference type="ARBA" id="ARBA00022729"/>
    </source>
</evidence>
<keyword evidence="2" id="KW-0964">Secreted</keyword>
<comment type="caution">
    <text evidence="8">The sequence shown here is derived from an EMBL/GenBank/DDBJ whole genome shotgun (WGS) entry which is preliminary data.</text>
</comment>
<feature type="domain" description="Gnk2-homologous" evidence="7">
    <location>
        <begin position="134"/>
        <end position="239"/>
    </location>
</feature>
<keyword evidence="4" id="KW-0677">Repeat</keyword>
<comment type="similarity">
    <text evidence="5">Belongs to the cysteine-rich repeat secretory protein family.</text>
</comment>
<feature type="domain" description="Gnk2-homologous" evidence="7">
    <location>
        <begin position="26"/>
        <end position="128"/>
    </location>
</feature>
<evidence type="ECO:0000259" key="7">
    <source>
        <dbReference type="PROSITE" id="PS51473"/>
    </source>
</evidence>
<evidence type="ECO:0000313" key="9">
    <source>
        <dbReference type="Proteomes" id="UP001642360"/>
    </source>
</evidence>
<evidence type="ECO:0000256" key="6">
    <source>
        <dbReference type="SAM" id="SignalP"/>
    </source>
</evidence>
<dbReference type="Gene3D" id="3.30.430.20">
    <property type="entry name" value="Gnk2 domain, C-X8-C-X2-C motif"/>
    <property type="match status" value="2"/>
</dbReference>
<dbReference type="EMBL" id="CAUOFW020009791">
    <property type="protein sequence ID" value="CAK9187048.1"/>
    <property type="molecule type" value="Genomic_DNA"/>
</dbReference>
<dbReference type="FunFam" id="3.30.430.20:FF:000002">
    <property type="entry name" value="Cysteine-rich receptor-like protein kinase 10"/>
    <property type="match status" value="1"/>
</dbReference>
<gene>
    <name evidence="8" type="ORF">ILEXP_LOCUS57555</name>
</gene>
<evidence type="ECO:0000256" key="1">
    <source>
        <dbReference type="ARBA" id="ARBA00004613"/>
    </source>
</evidence>
<accession>A0ABC8V135</accession>
<dbReference type="Proteomes" id="UP001642360">
    <property type="component" value="Unassembled WGS sequence"/>
</dbReference>
<dbReference type="AlphaFoldDB" id="A0ABC8V135"/>
<evidence type="ECO:0000256" key="5">
    <source>
        <dbReference type="ARBA" id="ARBA00038515"/>
    </source>
</evidence>
<name>A0ABC8V135_9AQUA</name>
<evidence type="ECO:0000313" key="8">
    <source>
        <dbReference type="EMBL" id="CAK9187048.1"/>
    </source>
</evidence>
<evidence type="ECO:0000256" key="2">
    <source>
        <dbReference type="ARBA" id="ARBA00022525"/>
    </source>
</evidence>
<keyword evidence="9" id="KW-1185">Reference proteome</keyword>
<sequence>MSSPSFTSSIHVFCLALLFQIAMGVDPLFHFCSNSENFTAKGSYGKNLNKLIGDLYFKTPQTGFGLDSVGQYHDRTYGLSLCRGDVSSKDCKACIGEAGSEIQKSCPDNKRAIIWYDNCLLKYANSDFFGKIDDQNRFYMLNSRNVSDPYSFNLKTRELLSQLSKEAYGNRKMYAAGESKLANSEKLYGLVQCTRDLSSGDCKKCLDDAISELPSCCDGKEGGRVVGGSCYIRYEIYPFVKV</sequence>
<proteinExistence type="inferred from homology"/>
<organism evidence="8 9">
    <name type="scientific">Ilex paraguariensis</name>
    <name type="common">yerba mate</name>
    <dbReference type="NCBI Taxonomy" id="185542"/>
    <lineage>
        <taxon>Eukaryota</taxon>
        <taxon>Viridiplantae</taxon>
        <taxon>Streptophyta</taxon>
        <taxon>Embryophyta</taxon>
        <taxon>Tracheophyta</taxon>
        <taxon>Spermatophyta</taxon>
        <taxon>Magnoliopsida</taxon>
        <taxon>eudicotyledons</taxon>
        <taxon>Gunneridae</taxon>
        <taxon>Pentapetalae</taxon>
        <taxon>asterids</taxon>
        <taxon>campanulids</taxon>
        <taxon>Aquifoliales</taxon>
        <taxon>Aquifoliaceae</taxon>
        <taxon>Ilex</taxon>
    </lineage>
</organism>
<feature type="chain" id="PRO_5044814649" description="Gnk2-homologous domain-containing protein" evidence="6">
    <location>
        <begin position="25"/>
        <end position="242"/>
    </location>
</feature>
<feature type="signal peptide" evidence="6">
    <location>
        <begin position="1"/>
        <end position="24"/>
    </location>
</feature>
<dbReference type="InterPro" id="IPR002902">
    <property type="entry name" value="GNK2"/>
</dbReference>